<name>A0ACC2JCT1_9PEZI</name>
<comment type="caution">
    <text evidence="1">The sequence shown here is derived from an EMBL/GenBank/DDBJ whole genome shotgun (WGS) entry which is preliminary data.</text>
</comment>
<gene>
    <name evidence="1" type="ORF">O1611_g8471</name>
</gene>
<keyword evidence="2" id="KW-1185">Reference proteome</keyword>
<evidence type="ECO:0000313" key="2">
    <source>
        <dbReference type="Proteomes" id="UP001153332"/>
    </source>
</evidence>
<accession>A0ACC2JCT1</accession>
<organism evidence="1 2">
    <name type="scientific">Lasiodiplodia mahajangana</name>
    <dbReference type="NCBI Taxonomy" id="1108764"/>
    <lineage>
        <taxon>Eukaryota</taxon>
        <taxon>Fungi</taxon>
        <taxon>Dikarya</taxon>
        <taxon>Ascomycota</taxon>
        <taxon>Pezizomycotina</taxon>
        <taxon>Dothideomycetes</taxon>
        <taxon>Dothideomycetes incertae sedis</taxon>
        <taxon>Botryosphaeriales</taxon>
        <taxon>Botryosphaeriaceae</taxon>
        <taxon>Lasiodiplodia</taxon>
    </lineage>
</organism>
<proteinExistence type="predicted"/>
<sequence length="1226" mass="132097">MHPSSIDACLQLIIISINAGKHKEMPWGVVPTRLQEVTLFPARVGQETSIGHAVAWTDKFEGRRFNTNVQLSDGDKRILLDIKDLTCTAYEAALPARSDAHDGEEAKGPEPFSVMSWKPDIETLRGDDMDLLWPGVSSVERLARCIGLIAHRQSITNALIIAPASTSATREFVDAILGVVPSDAIITIGVSGSDSDSSGEVIISDTARSRVQQVTMSTDLKNWETTSNGPHDFVVVDSHIQSQKSLCPETLLKLVGNSGWLIYPSSPRSSSSISSEELLPLRVNEHIVCQKTVPNGGNNGAHPCFDRNEEITVLLAQHDRSLRGFSDVLSRLQSRFVVHEKDLSEFPQGQSHHVIIDDIGGAVSAAILDSKDYFEACKQVLTSGVPVIWLTRGVRQGYPVGNSAVAGMVEGLLRVIRSEQAAVKLTLLDVDVGEEPRNICRAIIHAVGSTATKDSGRDTEFWLHRGVMLVSRVGARDDLNESMRRNQLRKVPLSGSMKLIGKAADGQFVFEPQIQREPATLDDIQVEIGVTSSSWPSYSPGSRMLVAGAVIRTGASVDRGLVGKRAVTFTLDTLQTVFPTSVYAIVGPGCHQVSSESLVHTISLLCPLVNLCLASAKLEKGDVVISLPGPEQDITVLARLSKAMGWRLSVVARNENDRALYASQGNLDASQIIRADDTDAVNALIYRERELSPSRVATVLAHEFDTHLAQEVWRHIPPSCRFLLLNDKPLETPLDPLPFSRSASFIPSSMRYLRESANAMSSLLATSLDLIEAHPSLVGAGTPYSIDVGDAKELSVKNPKDSSDINISTVAVPSSGQLRLLPNATYLLVGCLGGLGRSLTRWMMECGAKHFAFISRSGIDKPEAARLVADIESLGASTQVLRADAADKDAVAKIVASLQATRPVRGVVHAAMVLKDGMFEQMTHQSFVDCVEPKAHGALSLHKALESAGVDPDFFVMTSSISALLGNTGQANYSAANSALDALARQRRAAGLAATSLVLPMVLDVGVVADNDSIEASLVRKGLYGIDEHEMLRGFEVAILSSRPKSNRLPGLDAMENVANGVTDESQIIMGMEPRELVASAVDDNVDAYWHGDSRFCHTRAAMSRLLNGDSANGSKGGSGESNTFARNVKAAVLGGHGAVVKVVSEHIARRMSSILMIPFESFELDGVASIASYGLDSMIGAELRTWLFKEFGLDYPFQKLLASSLTFKKLSDVVIDKMGLLVAAE</sequence>
<dbReference type="EMBL" id="JAPUUL010002527">
    <property type="protein sequence ID" value="KAJ8125169.1"/>
    <property type="molecule type" value="Genomic_DNA"/>
</dbReference>
<reference evidence="1" key="1">
    <citation type="submission" date="2022-12" db="EMBL/GenBank/DDBJ databases">
        <title>Genome Sequence of Lasiodiplodia mahajangana.</title>
        <authorList>
            <person name="Buettner E."/>
        </authorList>
    </citation>
    <scope>NUCLEOTIDE SEQUENCE</scope>
    <source>
        <strain evidence="1">VT137</strain>
    </source>
</reference>
<dbReference type="Proteomes" id="UP001153332">
    <property type="component" value="Unassembled WGS sequence"/>
</dbReference>
<evidence type="ECO:0000313" key="1">
    <source>
        <dbReference type="EMBL" id="KAJ8125169.1"/>
    </source>
</evidence>
<protein>
    <submittedName>
        <fullName evidence="1">Uncharacterized protein</fullName>
    </submittedName>
</protein>